<evidence type="ECO:0000256" key="5">
    <source>
        <dbReference type="ARBA" id="ARBA00023136"/>
    </source>
</evidence>
<evidence type="ECO:0000256" key="8">
    <source>
        <dbReference type="SAM" id="Phobius"/>
    </source>
</evidence>
<evidence type="ECO:0000256" key="7">
    <source>
        <dbReference type="ARBA" id="ARBA00023180"/>
    </source>
</evidence>
<accession>B0X6B5</accession>
<evidence type="ECO:0000256" key="6">
    <source>
        <dbReference type="ARBA" id="ARBA00023170"/>
    </source>
</evidence>
<reference evidence="9" key="1">
    <citation type="submission" date="2007-03" db="EMBL/GenBank/DDBJ databases">
        <title>Annotation of Culex pipiens quinquefasciatus.</title>
        <authorList>
            <consortium name="The Broad Institute Genome Sequencing Platform"/>
            <person name="Atkinson P.W."/>
            <person name="Hemingway J."/>
            <person name="Christensen B.M."/>
            <person name="Higgs S."/>
            <person name="Kodira C."/>
            <person name="Hannick L."/>
            <person name="Megy K."/>
            <person name="O'Leary S."/>
            <person name="Pearson M."/>
            <person name="Haas B.J."/>
            <person name="Mauceli E."/>
            <person name="Wortman J.R."/>
            <person name="Lee N.H."/>
            <person name="Guigo R."/>
            <person name="Stanke M."/>
            <person name="Alvarado L."/>
            <person name="Amedeo P."/>
            <person name="Antoine C.H."/>
            <person name="Arensburger P."/>
            <person name="Bidwell S.L."/>
            <person name="Crawford M."/>
            <person name="Camaro F."/>
            <person name="Devon K."/>
            <person name="Engels R."/>
            <person name="Hammond M."/>
            <person name="Howarth C."/>
            <person name="Koehrsen M."/>
            <person name="Lawson D."/>
            <person name="Montgomery P."/>
            <person name="Nene V."/>
            <person name="Nusbaum C."/>
            <person name="Puiu D."/>
            <person name="Romero-Severson J."/>
            <person name="Severson D.W."/>
            <person name="Shumway M."/>
            <person name="Sisk P."/>
            <person name="Stolte C."/>
            <person name="Zeng Q."/>
            <person name="Eisenstadt E."/>
            <person name="Fraser-Liggett C."/>
            <person name="Strausberg R."/>
            <person name="Galagan J."/>
            <person name="Birren B."/>
            <person name="Collins F.H."/>
        </authorList>
    </citation>
    <scope>NUCLEOTIDE SEQUENCE [LARGE SCALE GENOMIC DNA]</scope>
    <source>
        <strain evidence="9">JHB</strain>
    </source>
</reference>
<dbReference type="PANTHER" id="PTHR42643:SF30">
    <property type="entry name" value="IONOTROPIC RECEPTOR 40A-RELATED"/>
    <property type="match status" value="1"/>
</dbReference>
<dbReference type="OMA" id="SENIYEW"/>
<evidence type="ECO:0000313" key="11">
    <source>
        <dbReference type="Proteomes" id="UP000002320"/>
    </source>
</evidence>
<dbReference type="EMBL" id="DS232409">
    <property type="protein sequence ID" value="EDS41265.1"/>
    <property type="molecule type" value="Genomic_DNA"/>
</dbReference>
<dbReference type="PANTHER" id="PTHR42643">
    <property type="entry name" value="IONOTROPIC RECEPTOR 20A-RELATED"/>
    <property type="match status" value="1"/>
</dbReference>
<dbReference type="KEGG" id="cqu:CpipJ_CPIJ014633"/>
<keyword evidence="3 8" id="KW-0812">Transmembrane</keyword>
<keyword evidence="2" id="KW-1003">Cell membrane</keyword>
<evidence type="ECO:0000256" key="4">
    <source>
        <dbReference type="ARBA" id="ARBA00022989"/>
    </source>
</evidence>
<dbReference type="AlphaFoldDB" id="B0X6B5"/>
<keyword evidence="4 8" id="KW-1133">Transmembrane helix</keyword>
<keyword evidence="5 8" id="KW-0472">Membrane</keyword>
<proteinExistence type="predicted"/>
<feature type="transmembrane region" description="Helical" evidence="8">
    <location>
        <begin position="240"/>
        <end position="260"/>
    </location>
</feature>
<sequence>MFHLKNLLCPSCLTLEIFFSVTNSPYLEHLLVEIVRNTSVAAEIITDPQLFREVSRKRWSFAVLLLDRIPRYKEFMRYDSGIRTVAIVRDELFEELLDALIYLDVYQVLYLVYDAEPPIRYYDRFQRRLFRFDNVDIDLFRESDKNMMGVKFGVLDDDPVDTFLFENIAAVRNATLIGQTRIEREVHVQLYHDIYYILNDDLDIVPYLLYMHRFYSYKLMVPQSEQKLLLSVLSDPFDRFVWISNFCSVFGLAMFVKFVRDHKIRWTRVCDLFVKLLGVGLMGSLIQLRNGSERFTVGLYMLTSIVLVSAYQSLVISFLLSPRYYPELDTLQQVNSTCRWTESDDNYLLRDAGFLHYGECNDDFPDDVELAEQIQSYYEQKCCMELSENIYEWYFRAFATHFRLSKLVTRQIPVFAGLNSISPLHDTVSWFATVFYEANLYYFVEKDGYQDPAVAKRHKLEVSPVTVQDLSLVWVLYSLGVAIETGAAAAKLSVASSSIVEDDETAKDYGENLTALRLQCDHGDDILATRVAFKAISTFPDALLSVKRVSRNGHDLRKRKHFWDLRQASSLIRLGLTAGINRNRMNIWLEASNA</sequence>
<dbReference type="HOGENOM" id="CLU_481678_0_0_1"/>
<dbReference type="Proteomes" id="UP000002320">
    <property type="component" value="Unassembled WGS sequence"/>
</dbReference>
<dbReference type="InParanoid" id="B0X6B5"/>
<name>B0X6B5_CULQU</name>
<keyword evidence="6" id="KW-0675">Receptor</keyword>
<evidence type="ECO:0008006" key="12">
    <source>
        <dbReference type="Google" id="ProtNLM"/>
    </source>
</evidence>
<evidence type="ECO:0000313" key="10">
    <source>
        <dbReference type="EnsemblMetazoa" id="CPIJ014633-PA"/>
    </source>
</evidence>
<evidence type="ECO:0000256" key="3">
    <source>
        <dbReference type="ARBA" id="ARBA00022692"/>
    </source>
</evidence>
<dbReference type="VEuPathDB" id="VectorBase:CPIJ014633"/>
<reference evidence="10" key="2">
    <citation type="submission" date="2020-05" db="UniProtKB">
        <authorList>
            <consortium name="EnsemblMetazoa"/>
        </authorList>
    </citation>
    <scope>IDENTIFICATION</scope>
    <source>
        <strain evidence="10">JHB</strain>
    </source>
</reference>
<protein>
    <recommendedName>
        <fullName evidence="12">Ionotropic glutamate receptor C-terminal domain-containing protein</fullName>
    </recommendedName>
</protein>
<keyword evidence="11" id="KW-1185">Reference proteome</keyword>
<dbReference type="EnsemblMetazoa" id="CPIJ014633-RA">
    <property type="protein sequence ID" value="CPIJ014633-PA"/>
    <property type="gene ID" value="CPIJ014633"/>
</dbReference>
<dbReference type="VEuPathDB" id="VectorBase:CQUJHB020427"/>
<evidence type="ECO:0000256" key="1">
    <source>
        <dbReference type="ARBA" id="ARBA00004651"/>
    </source>
</evidence>
<comment type="subcellular location">
    <subcellularLocation>
        <location evidence="1">Cell membrane</location>
        <topology evidence="1">Multi-pass membrane protein</topology>
    </subcellularLocation>
</comment>
<keyword evidence="7" id="KW-0325">Glycoprotein</keyword>
<organism>
    <name type="scientific">Culex quinquefasciatus</name>
    <name type="common">Southern house mosquito</name>
    <name type="synonym">Culex pungens</name>
    <dbReference type="NCBI Taxonomy" id="7176"/>
    <lineage>
        <taxon>Eukaryota</taxon>
        <taxon>Metazoa</taxon>
        <taxon>Ecdysozoa</taxon>
        <taxon>Arthropoda</taxon>
        <taxon>Hexapoda</taxon>
        <taxon>Insecta</taxon>
        <taxon>Pterygota</taxon>
        <taxon>Neoptera</taxon>
        <taxon>Endopterygota</taxon>
        <taxon>Diptera</taxon>
        <taxon>Nematocera</taxon>
        <taxon>Culicoidea</taxon>
        <taxon>Culicidae</taxon>
        <taxon>Culicinae</taxon>
        <taxon>Culicini</taxon>
        <taxon>Culex</taxon>
        <taxon>Culex</taxon>
    </lineage>
</organism>
<feature type="transmembrane region" description="Helical" evidence="8">
    <location>
        <begin position="300"/>
        <end position="320"/>
    </location>
</feature>
<gene>
    <name evidence="10" type="primary">6048239</name>
    <name evidence="9" type="ORF">CpipJ_CPIJ014633</name>
</gene>
<evidence type="ECO:0000313" key="9">
    <source>
        <dbReference type="EMBL" id="EDS41265.1"/>
    </source>
</evidence>
<evidence type="ECO:0000256" key="2">
    <source>
        <dbReference type="ARBA" id="ARBA00022475"/>
    </source>
</evidence>
<dbReference type="InterPro" id="IPR052192">
    <property type="entry name" value="Insect_Ionotropic_Sensory_Rcpt"/>
</dbReference>
<dbReference type="GO" id="GO:0005886">
    <property type="term" value="C:plasma membrane"/>
    <property type="evidence" value="ECO:0007669"/>
    <property type="project" value="UniProtKB-SubCell"/>
</dbReference>